<evidence type="ECO:0000313" key="3">
    <source>
        <dbReference type="Proteomes" id="UP001170717"/>
    </source>
</evidence>
<feature type="coiled-coil region" evidence="1">
    <location>
        <begin position="125"/>
        <end position="152"/>
    </location>
</feature>
<dbReference type="EMBL" id="JAUOQI010000021">
    <property type="protein sequence ID" value="MDO6579544.1"/>
    <property type="molecule type" value="Genomic_DNA"/>
</dbReference>
<dbReference type="RefSeq" id="WP_303539037.1">
    <property type="nucleotide sequence ID" value="NZ_CAXIBE010000015.1"/>
</dbReference>
<dbReference type="Proteomes" id="UP001170717">
    <property type="component" value="Unassembled WGS sequence"/>
</dbReference>
<reference evidence="2" key="1">
    <citation type="submission" date="2023-07" db="EMBL/GenBank/DDBJ databases">
        <title>Genome content predicts the carbon catabolic preferences of heterotrophic bacteria.</title>
        <authorList>
            <person name="Gralka M."/>
        </authorList>
    </citation>
    <scope>NUCLEOTIDE SEQUENCE</scope>
    <source>
        <strain evidence="2">F2M12</strain>
    </source>
</reference>
<keyword evidence="1" id="KW-0175">Coiled coil</keyword>
<keyword evidence="2" id="KW-0449">Lipoprotein</keyword>
<evidence type="ECO:0000256" key="1">
    <source>
        <dbReference type="SAM" id="Coils"/>
    </source>
</evidence>
<dbReference type="PIRSF" id="PIRSF028200">
    <property type="entry name" value="UCP028200"/>
    <property type="match status" value="1"/>
</dbReference>
<organism evidence="2 3">
    <name type="scientific">Alteromonas stellipolaris</name>
    <dbReference type="NCBI Taxonomy" id="233316"/>
    <lineage>
        <taxon>Bacteria</taxon>
        <taxon>Pseudomonadati</taxon>
        <taxon>Pseudomonadota</taxon>
        <taxon>Gammaproteobacteria</taxon>
        <taxon>Alteromonadales</taxon>
        <taxon>Alteromonadaceae</taxon>
        <taxon>Alteromonas/Salinimonas group</taxon>
        <taxon>Alteromonas</taxon>
    </lineage>
</organism>
<name>A0AAW7Z434_9ALTE</name>
<proteinExistence type="predicted"/>
<dbReference type="InterPro" id="IPR016875">
    <property type="entry name" value="UCP028200"/>
</dbReference>
<accession>A0AAW7Z434</accession>
<dbReference type="AlphaFoldDB" id="A0AAW7Z434"/>
<gene>
    <name evidence="2" type="ORF">Q4527_19250</name>
</gene>
<comment type="caution">
    <text evidence="2">The sequence shown here is derived from an EMBL/GenBank/DDBJ whole genome shotgun (WGS) entry which is preliminary data.</text>
</comment>
<protein>
    <submittedName>
        <fullName evidence="2">DUF6279 family lipoprotein</fullName>
    </submittedName>
</protein>
<evidence type="ECO:0000313" key="2">
    <source>
        <dbReference type="EMBL" id="MDO6579544.1"/>
    </source>
</evidence>
<sequence>MKKLWLVLGFLVLTGCSSKLAYNNLDWLIYWYMDDYVELNDSQEAIFDIKLEGWIDWHREEQLALYLAQLEQITEEIKQDKLNKAVIANHLNQANEHVMTLRSKLAPELAELASRLSDDQVIYLFAAIQKENDEEQEELDEYDSMSESERLEKLIENFEEGFEENLGDLTDEQKAMVANAAPHFARTRGNWLEYRITMQDEARRLFASKQNTEAFQQKLTHLLTHPDDYRTEEYLARRKANREAYLSLADELVKTMTAKQKSHLLKRLNKIIDDIKDLQDD</sequence>
<dbReference type="PROSITE" id="PS51257">
    <property type="entry name" value="PROKAR_LIPOPROTEIN"/>
    <property type="match status" value="1"/>
</dbReference>
<dbReference type="Pfam" id="PF19795">
    <property type="entry name" value="DUF6279"/>
    <property type="match status" value="1"/>
</dbReference>